<dbReference type="InterPro" id="IPR036097">
    <property type="entry name" value="HisK_dim/P_sf"/>
</dbReference>
<gene>
    <name evidence="11" type="ORF">DP115_26155</name>
</gene>
<feature type="domain" description="Response regulatory" evidence="10">
    <location>
        <begin position="6"/>
        <end position="122"/>
    </location>
</feature>
<reference evidence="11 12" key="1">
    <citation type="submission" date="2018-06" db="EMBL/GenBank/DDBJ databases">
        <title>Comparative genomics of Brasilonema spp. strains.</title>
        <authorList>
            <person name="Alvarenga D.O."/>
            <person name="Fiore M.F."/>
            <person name="Varani A.M."/>
        </authorList>
    </citation>
    <scope>NUCLEOTIDE SEQUENCE [LARGE SCALE GENOMIC DNA]</scope>
    <source>
        <strain evidence="11 12">UFV-OR1</strain>
    </source>
</reference>
<keyword evidence="5 11" id="KW-0418">Kinase</keyword>
<feature type="modified residue" description="4-aspartylphosphate" evidence="7">
    <location>
        <position position="57"/>
    </location>
</feature>
<evidence type="ECO:0000313" key="11">
    <source>
        <dbReference type="EMBL" id="NMF66040.1"/>
    </source>
</evidence>
<dbReference type="CDD" id="cd00082">
    <property type="entry name" value="HisKA"/>
    <property type="match status" value="1"/>
</dbReference>
<dbReference type="InterPro" id="IPR001789">
    <property type="entry name" value="Sig_transdc_resp-reg_receiver"/>
</dbReference>
<dbReference type="Proteomes" id="UP000762253">
    <property type="component" value="Unassembled WGS sequence"/>
</dbReference>
<comment type="catalytic activity">
    <reaction evidence="1">
        <text>ATP + protein L-histidine = ADP + protein N-phospho-L-histidine.</text>
        <dbReference type="EC" id="2.7.13.3"/>
    </reaction>
</comment>
<accession>A0ABX1ME41</accession>
<evidence type="ECO:0000256" key="3">
    <source>
        <dbReference type="ARBA" id="ARBA00022553"/>
    </source>
</evidence>
<keyword evidence="12" id="KW-1185">Reference proteome</keyword>
<dbReference type="InterPro" id="IPR003661">
    <property type="entry name" value="HisK_dim/P_dom"/>
</dbReference>
<feature type="domain" description="Histidine kinase" evidence="9">
    <location>
        <begin position="181"/>
        <end position="400"/>
    </location>
</feature>
<dbReference type="Pfam" id="PF02518">
    <property type="entry name" value="HATPase_c"/>
    <property type="match status" value="1"/>
</dbReference>
<dbReference type="Pfam" id="PF00072">
    <property type="entry name" value="Response_reg"/>
    <property type="match status" value="1"/>
</dbReference>
<dbReference type="PRINTS" id="PR00344">
    <property type="entry name" value="BCTRLSENSOR"/>
</dbReference>
<dbReference type="SMART" id="SM00387">
    <property type="entry name" value="HATPase_c"/>
    <property type="match status" value="1"/>
</dbReference>
<dbReference type="PANTHER" id="PTHR43047">
    <property type="entry name" value="TWO-COMPONENT HISTIDINE PROTEIN KINASE"/>
    <property type="match status" value="1"/>
</dbReference>
<evidence type="ECO:0000256" key="7">
    <source>
        <dbReference type="PROSITE-ProRule" id="PRU00169"/>
    </source>
</evidence>
<dbReference type="SUPFAM" id="SSF47384">
    <property type="entry name" value="Homodimeric domain of signal transducing histidine kinase"/>
    <property type="match status" value="1"/>
</dbReference>
<evidence type="ECO:0000256" key="4">
    <source>
        <dbReference type="ARBA" id="ARBA00022679"/>
    </source>
</evidence>
<dbReference type="PROSITE" id="PS50110">
    <property type="entry name" value="RESPONSE_REGULATORY"/>
    <property type="match status" value="1"/>
</dbReference>
<dbReference type="SUPFAM" id="SSF55874">
    <property type="entry name" value="ATPase domain of HSP90 chaperone/DNA topoisomerase II/histidine kinase"/>
    <property type="match status" value="1"/>
</dbReference>
<dbReference type="GO" id="GO:0016301">
    <property type="term" value="F:kinase activity"/>
    <property type="evidence" value="ECO:0007669"/>
    <property type="project" value="UniProtKB-KW"/>
</dbReference>
<dbReference type="SMART" id="SM00388">
    <property type="entry name" value="HisKA"/>
    <property type="match status" value="1"/>
</dbReference>
<dbReference type="Gene3D" id="3.30.565.10">
    <property type="entry name" value="Histidine kinase-like ATPase, C-terminal domain"/>
    <property type="match status" value="1"/>
</dbReference>
<dbReference type="InterPro" id="IPR005467">
    <property type="entry name" value="His_kinase_dom"/>
</dbReference>
<dbReference type="SMART" id="SM00448">
    <property type="entry name" value="REC"/>
    <property type="match status" value="1"/>
</dbReference>
<keyword evidence="6" id="KW-0902">Two-component regulatory system</keyword>
<dbReference type="CDD" id="cd16922">
    <property type="entry name" value="HATPase_EvgS-ArcB-TorS-like"/>
    <property type="match status" value="1"/>
</dbReference>
<keyword evidence="4" id="KW-0808">Transferase</keyword>
<evidence type="ECO:0000256" key="1">
    <source>
        <dbReference type="ARBA" id="ARBA00000085"/>
    </source>
</evidence>
<dbReference type="Gene3D" id="1.10.287.130">
    <property type="match status" value="1"/>
</dbReference>
<evidence type="ECO:0000256" key="2">
    <source>
        <dbReference type="ARBA" id="ARBA00012438"/>
    </source>
</evidence>
<evidence type="ECO:0000259" key="9">
    <source>
        <dbReference type="PROSITE" id="PS50109"/>
    </source>
</evidence>
<name>A0ABX1ME41_9CYAN</name>
<dbReference type="Pfam" id="PF00512">
    <property type="entry name" value="HisKA"/>
    <property type="match status" value="1"/>
</dbReference>
<evidence type="ECO:0000259" key="10">
    <source>
        <dbReference type="PROSITE" id="PS50110"/>
    </source>
</evidence>
<comment type="caution">
    <text evidence="11">The sequence shown here is derived from an EMBL/GenBank/DDBJ whole genome shotgun (WGS) entry which is preliminary data.</text>
</comment>
<evidence type="ECO:0000313" key="12">
    <source>
        <dbReference type="Proteomes" id="UP000762253"/>
    </source>
</evidence>
<proteinExistence type="predicted"/>
<dbReference type="RefSeq" id="WP_169267607.1">
    <property type="nucleotide sequence ID" value="NZ_QMEC01000131.1"/>
</dbReference>
<dbReference type="EC" id="2.7.13.3" evidence="2"/>
<dbReference type="InterPro" id="IPR004358">
    <property type="entry name" value="Sig_transdc_His_kin-like_C"/>
</dbReference>
<protein>
    <recommendedName>
        <fullName evidence="2">histidine kinase</fullName>
        <ecNumber evidence="2">2.7.13.3</ecNumber>
    </recommendedName>
</protein>
<evidence type="ECO:0000256" key="6">
    <source>
        <dbReference type="ARBA" id="ARBA00023012"/>
    </source>
</evidence>
<dbReference type="SUPFAM" id="SSF52172">
    <property type="entry name" value="CheY-like"/>
    <property type="match status" value="1"/>
</dbReference>
<evidence type="ECO:0000256" key="5">
    <source>
        <dbReference type="ARBA" id="ARBA00022777"/>
    </source>
</evidence>
<dbReference type="PROSITE" id="PS50109">
    <property type="entry name" value="HIS_KIN"/>
    <property type="match status" value="1"/>
</dbReference>
<dbReference type="CDD" id="cd00156">
    <property type="entry name" value="REC"/>
    <property type="match status" value="1"/>
</dbReference>
<keyword evidence="3 7" id="KW-0597">Phosphoprotein</keyword>
<evidence type="ECO:0000256" key="8">
    <source>
        <dbReference type="SAM" id="Coils"/>
    </source>
</evidence>
<dbReference type="InterPro" id="IPR011006">
    <property type="entry name" value="CheY-like_superfamily"/>
</dbReference>
<keyword evidence="8" id="KW-0175">Coiled coil</keyword>
<feature type="coiled-coil region" evidence="8">
    <location>
        <begin position="137"/>
        <end position="164"/>
    </location>
</feature>
<organism evidence="11 12">
    <name type="scientific">Brasilonema octagenarum UFV-OR1</name>
    <dbReference type="NCBI Taxonomy" id="417115"/>
    <lineage>
        <taxon>Bacteria</taxon>
        <taxon>Bacillati</taxon>
        <taxon>Cyanobacteriota</taxon>
        <taxon>Cyanophyceae</taxon>
        <taxon>Nostocales</taxon>
        <taxon>Scytonemataceae</taxon>
        <taxon>Brasilonema</taxon>
        <taxon>Octagenarum group</taxon>
    </lineage>
</organism>
<dbReference type="InterPro" id="IPR036890">
    <property type="entry name" value="HATPase_C_sf"/>
</dbReference>
<dbReference type="EMBL" id="QMEC01000131">
    <property type="protein sequence ID" value="NMF66040.1"/>
    <property type="molecule type" value="Genomic_DNA"/>
</dbReference>
<dbReference type="InterPro" id="IPR003594">
    <property type="entry name" value="HATPase_dom"/>
</dbReference>
<sequence>MKEKLKILIIDDDEVDRMAVRCILSKTGVEMEVSEVGDLRSAIALLSDTLYDCVFLDYCLPDQDGLSLLQNLRLNNIEVPVIVLTSDEDEQIAVELMKAGAADYISKSSSLSSEILLKLLRNAIRVHRAEMQVALVNQQLHQSNELLIRQNQELEVQRQHIELQNIRLIEASHLKSQFLATISHELRTPMNAIIGFSQLLLRPKFGQLTHQQKDMLERILSNAKHLLMLLNQVIDFSKLEAGRLDFKPEIFDLSKVVNATVEEMRSLAQEKNLSLFIQMDLQNSLMFNDPTRIRQILTNLLSNAIKFTESGSIKVEVKELPELKVEIAVHDTGIGIAPADLQKIFEPFRQVDQSLTRKYSGTGVGLPMIKALLQTMGGNISVESQLNNHSVFRIQLPRHISSSSQEASDGTSNFTHASARKHFWRQQAIPCFATEGAHSNSRDN</sequence>
<dbReference type="Gene3D" id="3.40.50.2300">
    <property type="match status" value="1"/>
</dbReference>